<sequence>MVNPLIQSVKATDIRHIDKIVKKEPVSKEQFQAQLSKQTKKQLSEKETSSKSEEKTNESKDKPLKKEEDQVTNFLFSGSIMTVQNELLKGLKITLPEAEMETAQESGFEYINAIDKTSIEKGLEVTLAVQKRNPEGATEHNKLSVGKTVENNSNLSFEEVTTRTTADKTINGSQKNIIANLVVSESENDQLNQLVDIEINSDKTLTDVTLSKDVGNITLFNNLMTPRLLTKEWTRAKNSIEAEIPNEIDQLVSNEVVDSTKLIDQLENDSSVASKAILKESDKLFSTLIASEKEQQLSSGDEANSTVKVDGSGVIQKQASEPSVIKVMNQDTIKQKVTHEVNQLISKEIEQFQTKGQSSAKITVSPKGMGDISISLELKDNVLSTKIIVDSLNTQELLTGGVPKLADNLNRHSIQIGEVSIQLATSDQNGSRFDHKQHKKGQQAKINRSRGLNAKNIPVKPTPEISEELGRLSILV</sequence>
<dbReference type="AlphaFoldDB" id="A0A1X7N0G5"/>
<gene>
    <name evidence="6" type="ORF">SAMN04488700_1202</name>
</gene>
<dbReference type="InterPro" id="IPR001635">
    <property type="entry name" value="Flag_hook_Flik"/>
</dbReference>
<dbReference type="CDD" id="cd17470">
    <property type="entry name" value="T3SS_Flik_C"/>
    <property type="match status" value="1"/>
</dbReference>
<evidence type="ECO:0000313" key="7">
    <source>
        <dbReference type="Proteomes" id="UP000193435"/>
    </source>
</evidence>
<feature type="compositionally biased region" description="Basic and acidic residues" evidence="4">
    <location>
        <begin position="42"/>
        <end position="66"/>
    </location>
</feature>
<name>A0A1X7N0G5_9LACT</name>
<dbReference type="EMBL" id="FXBJ01000002">
    <property type="protein sequence ID" value="SMH30760.1"/>
    <property type="molecule type" value="Genomic_DNA"/>
</dbReference>
<feature type="region of interest" description="Disordered" evidence="4">
    <location>
        <begin position="427"/>
        <end position="459"/>
    </location>
</feature>
<keyword evidence="7" id="KW-1185">Reference proteome</keyword>
<evidence type="ECO:0000256" key="1">
    <source>
        <dbReference type="ARBA" id="ARBA00003944"/>
    </source>
</evidence>
<dbReference type="GO" id="GO:0009424">
    <property type="term" value="C:bacterial-type flagellum hook"/>
    <property type="evidence" value="ECO:0007669"/>
    <property type="project" value="InterPro"/>
</dbReference>
<dbReference type="STRING" id="1073423.SAMN04488700_1202"/>
<dbReference type="InterPro" id="IPR021136">
    <property type="entry name" value="Flagellar_hook_control-like_C"/>
</dbReference>
<comment type="similarity">
    <text evidence="2">Belongs to the FliK family.</text>
</comment>
<evidence type="ECO:0000256" key="2">
    <source>
        <dbReference type="ARBA" id="ARBA00009149"/>
    </source>
</evidence>
<keyword evidence="3" id="KW-1005">Bacterial flagellum biogenesis</keyword>
<feature type="region of interest" description="Disordered" evidence="4">
    <location>
        <begin position="27"/>
        <end position="66"/>
    </location>
</feature>
<evidence type="ECO:0000256" key="3">
    <source>
        <dbReference type="ARBA" id="ARBA00022795"/>
    </source>
</evidence>
<protein>
    <submittedName>
        <fullName evidence="6">Hook-length control protein FliK</fullName>
    </submittedName>
</protein>
<dbReference type="Pfam" id="PF02120">
    <property type="entry name" value="Flg_hook"/>
    <property type="match status" value="1"/>
</dbReference>
<dbReference type="Proteomes" id="UP000193435">
    <property type="component" value="Unassembled WGS sequence"/>
</dbReference>
<dbReference type="RefSeq" id="WP_085559384.1">
    <property type="nucleotide sequence ID" value="NZ_FOAH01000001.1"/>
</dbReference>
<reference evidence="6 7" key="1">
    <citation type="submission" date="2017-04" db="EMBL/GenBank/DDBJ databases">
        <authorList>
            <person name="Afonso C.L."/>
            <person name="Miller P.J."/>
            <person name="Scott M.A."/>
            <person name="Spackman E."/>
            <person name="Goraichik I."/>
            <person name="Dimitrov K.M."/>
            <person name="Suarez D.L."/>
            <person name="Swayne D.E."/>
        </authorList>
    </citation>
    <scope>NUCLEOTIDE SEQUENCE [LARGE SCALE GENOMIC DNA]</scope>
    <source>
        <strain evidence="6 7">LMG26642</strain>
    </source>
</reference>
<comment type="function">
    <text evidence="1">Controls the length of the flagellar hook.</text>
</comment>
<feature type="domain" description="Flagellar hook-length control protein-like C-terminal" evidence="5">
    <location>
        <begin position="349"/>
        <end position="429"/>
    </location>
</feature>
<organism evidence="6 7">
    <name type="scientific">Carnobacterium iners</name>
    <dbReference type="NCBI Taxonomy" id="1073423"/>
    <lineage>
        <taxon>Bacteria</taxon>
        <taxon>Bacillati</taxon>
        <taxon>Bacillota</taxon>
        <taxon>Bacilli</taxon>
        <taxon>Lactobacillales</taxon>
        <taxon>Carnobacteriaceae</taxon>
        <taxon>Carnobacterium</taxon>
    </lineage>
</organism>
<dbReference type="OrthoDB" id="2155878at2"/>
<evidence type="ECO:0000313" key="6">
    <source>
        <dbReference type="EMBL" id="SMH30760.1"/>
    </source>
</evidence>
<dbReference type="Gene3D" id="3.30.750.140">
    <property type="match status" value="1"/>
</dbReference>
<proteinExistence type="inferred from homology"/>
<dbReference type="InterPro" id="IPR038610">
    <property type="entry name" value="FliK-like_C_sf"/>
</dbReference>
<accession>A0A1X7N0G5</accession>
<evidence type="ECO:0000259" key="5">
    <source>
        <dbReference type="Pfam" id="PF02120"/>
    </source>
</evidence>
<dbReference type="GO" id="GO:0044780">
    <property type="term" value="P:bacterial-type flagellum assembly"/>
    <property type="evidence" value="ECO:0007669"/>
    <property type="project" value="InterPro"/>
</dbReference>
<dbReference type="PRINTS" id="PR01007">
    <property type="entry name" value="FLGHOOKFLIK"/>
</dbReference>
<evidence type="ECO:0000256" key="4">
    <source>
        <dbReference type="SAM" id="MobiDB-lite"/>
    </source>
</evidence>